<gene>
    <name evidence="1" type="ORF">Cboi01_000492300</name>
</gene>
<proteinExistence type="predicted"/>
<accession>A0ACB5U090</accession>
<keyword evidence="2" id="KW-1185">Reference proteome</keyword>
<sequence length="89" mass="9706">MNFNTAIAIQLITTTASHGEVVPSCLLFAEVSGNREMPTDSCLPTYLPYLPSLPIGNRQQPANRIQPNRIQPAPTKARESELQTAITSI</sequence>
<protein>
    <submittedName>
        <fullName evidence="1">Unnamed protein product</fullName>
    </submittedName>
</protein>
<evidence type="ECO:0000313" key="1">
    <source>
        <dbReference type="EMBL" id="GME98366.1"/>
    </source>
</evidence>
<reference evidence="1" key="1">
    <citation type="submission" date="2023-04" db="EMBL/GenBank/DDBJ databases">
        <title>Candida boidinii NBRC 1967.</title>
        <authorList>
            <person name="Ichikawa N."/>
            <person name="Sato H."/>
            <person name="Tonouchi N."/>
        </authorList>
    </citation>
    <scope>NUCLEOTIDE SEQUENCE</scope>
    <source>
        <strain evidence="1">NBRC 1967</strain>
    </source>
</reference>
<comment type="caution">
    <text evidence="1">The sequence shown here is derived from an EMBL/GenBank/DDBJ whole genome shotgun (WGS) entry which is preliminary data.</text>
</comment>
<dbReference type="EMBL" id="BSXV01003443">
    <property type="protein sequence ID" value="GME98366.1"/>
    <property type="molecule type" value="Genomic_DNA"/>
</dbReference>
<dbReference type="Proteomes" id="UP001165101">
    <property type="component" value="Unassembled WGS sequence"/>
</dbReference>
<name>A0ACB5U090_CANBO</name>
<organism evidence="1 2">
    <name type="scientific">Candida boidinii</name>
    <name type="common">Yeast</name>
    <dbReference type="NCBI Taxonomy" id="5477"/>
    <lineage>
        <taxon>Eukaryota</taxon>
        <taxon>Fungi</taxon>
        <taxon>Dikarya</taxon>
        <taxon>Ascomycota</taxon>
        <taxon>Saccharomycotina</taxon>
        <taxon>Pichiomycetes</taxon>
        <taxon>Pichiales</taxon>
        <taxon>Pichiaceae</taxon>
        <taxon>Ogataea</taxon>
        <taxon>Ogataea/Candida clade</taxon>
    </lineage>
</organism>
<evidence type="ECO:0000313" key="2">
    <source>
        <dbReference type="Proteomes" id="UP001165101"/>
    </source>
</evidence>